<dbReference type="SUPFAM" id="SSF63411">
    <property type="entry name" value="LuxS/MPP-like metallohydrolase"/>
    <property type="match status" value="2"/>
</dbReference>
<protein>
    <submittedName>
        <fullName evidence="2">Insulinase family protein</fullName>
    </submittedName>
</protein>
<evidence type="ECO:0000259" key="1">
    <source>
        <dbReference type="Pfam" id="PF05193"/>
    </source>
</evidence>
<dbReference type="Pfam" id="PF05193">
    <property type="entry name" value="Peptidase_M16_C"/>
    <property type="match status" value="1"/>
</dbReference>
<proteinExistence type="predicted"/>
<dbReference type="EMBL" id="WSFT01000053">
    <property type="protein sequence ID" value="MBS4540098.1"/>
    <property type="molecule type" value="Genomic_DNA"/>
</dbReference>
<evidence type="ECO:0000313" key="2">
    <source>
        <dbReference type="EMBL" id="MBS4540098.1"/>
    </source>
</evidence>
<organism evidence="2 3">
    <name type="scientific">Anaeromonas frigoriresistens</name>
    <dbReference type="NCBI Taxonomy" id="2683708"/>
    <lineage>
        <taxon>Bacteria</taxon>
        <taxon>Bacillati</taxon>
        <taxon>Bacillota</taxon>
        <taxon>Tissierellia</taxon>
        <taxon>Tissierellales</taxon>
        <taxon>Thermohalobacteraceae</taxon>
        <taxon>Anaeromonas</taxon>
    </lineage>
</organism>
<comment type="caution">
    <text evidence="2">The sequence shown here is derived from an EMBL/GenBank/DDBJ whole genome shotgun (WGS) entry which is preliminary data.</text>
</comment>
<dbReference type="NCBIfam" id="NF047422">
    <property type="entry name" value="YfmF_fam"/>
    <property type="match status" value="1"/>
</dbReference>
<dbReference type="PANTHER" id="PTHR11851">
    <property type="entry name" value="METALLOPROTEASE"/>
    <property type="match status" value="1"/>
</dbReference>
<feature type="domain" description="Peptidase M16 C-terminal" evidence="1">
    <location>
        <begin position="182"/>
        <end position="357"/>
    </location>
</feature>
<reference evidence="2" key="1">
    <citation type="submission" date="2019-12" db="EMBL/GenBank/DDBJ databases">
        <title>Clostridiaceae gen. nov. sp. nov., isolated from sediment in Xinjiang, China.</title>
        <authorList>
            <person name="Zhang R."/>
        </authorList>
    </citation>
    <scope>NUCLEOTIDE SEQUENCE</scope>
    <source>
        <strain evidence="2">D2Q-11</strain>
    </source>
</reference>
<keyword evidence="3" id="KW-1185">Reference proteome</keyword>
<dbReference type="Proteomes" id="UP000724672">
    <property type="component" value="Unassembled WGS sequence"/>
</dbReference>
<name>A0A942ZA85_9FIRM</name>
<dbReference type="AlphaFoldDB" id="A0A942ZA85"/>
<dbReference type="InterPro" id="IPR050361">
    <property type="entry name" value="MPP/UQCRC_Complex"/>
</dbReference>
<evidence type="ECO:0000313" key="3">
    <source>
        <dbReference type="Proteomes" id="UP000724672"/>
    </source>
</evidence>
<dbReference type="Gene3D" id="3.30.830.10">
    <property type="entry name" value="Metalloenzyme, LuxS/M16 peptidase-like"/>
    <property type="match status" value="2"/>
</dbReference>
<dbReference type="InterPro" id="IPR007863">
    <property type="entry name" value="Peptidase_M16_C"/>
</dbReference>
<dbReference type="InterPro" id="IPR011249">
    <property type="entry name" value="Metalloenz_LuxS/M16"/>
</dbReference>
<dbReference type="GO" id="GO:0046872">
    <property type="term" value="F:metal ion binding"/>
    <property type="evidence" value="ECO:0007669"/>
    <property type="project" value="InterPro"/>
</dbReference>
<dbReference type="RefSeq" id="WP_203367989.1">
    <property type="nucleotide sequence ID" value="NZ_WSFT01000053.1"/>
</dbReference>
<gene>
    <name evidence="2" type="ORF">GOQ27_16590</name>
</gene>
<dbReference type="PANTHER" id="PTHR11851:SF186">
    <property type="entry name" value="INACTIVE METALLOPROTEASE YMFF-RELATED"/>
    <property type="match status" value="1"/>
</dbReference>
<sequence>MLNRTREKINDGVYLNVINTDKFKTELISFYLILPLDKNEVTSNTLVPLILKRGTKKYKTSLDIERRLEELYGSDMSVSVAKKGEKHAIRFSIEGPLEDFVSSDEILKNKLEVLKEVIYNPLLEGDGFNKNYVTQEEKNLKDRISSRINDKKQHAVTRCIEEMCKDEAYSIYKFGYIEDLDNITSTSLYKHYLDILKKARIEISIVSNVDNNMIKEMIKGFFPFNERKSLTLKREKVVFENIEEKIVQEEMNINQGKLTLGYRTNIPYEDELYSAFLVGNYILGGGPDSKLFINVREKESLAYYIYSKAYKYKSLMLISAGIEFDKYENALRIIKEQVLSMKRGEFEEKNIEQSKRAIITSIKTVGDDTFSISEFYLSKVLSGDDKDIDELIDSINKVNKEDIIAAMNKIMLDTVYFLKNQ</sequence>
<accession>A0A942ZA85</accession>